<dbReference type="Proteomes" id="UP001057402">
    <property type="component" value="Chromosome 3"/>
</dbReference>
<evidence type="ECO:0000313" key="1">
    <source>
        <dbReference type="EMBL" id="KAI4383388.1"/>
    </source>
</evidence>
<organism evidence="1 2">
    <name type="scientific">Melastoma candidum</name>
    <dbReference type="NCBI Taxonomy" id="119954"/>
    <lineage>
        <taxon>Eukaryota</taxon>
        <taxon>Viridiplantae</taxon>
        <taxon>Streptophyta</taxon>
        <taxon>Embryophyta</taxon>
        <taxon>Tracheophyta</taxon>
        <taxon>Spermatophyta</taxon>
        <taxon>Magnoliopsida</taxon>
        <taxon>eudicotyledons</taxon>
        <taxon>Gunneridae</taxon>
        <taxon>Pentapetalae</taxon>
        <taxon>rosids</taxon>
        <taxon>malvids</taxon>
        <taxon>Myrtales</taxon>
        <taxon>Melastomataceae</taxon>
        <taxon>Melastomatoideae</taxon>
        <taxon>Melastomateae</taxon>
        <taxon>Melastoma</taxon>
    </lineage>
</organism>
<sequence length="453" mass="46846">MSNQLPPPSRPWLRLTSLTRPNEPPATTLAAQPTTTTTTPTATTPVPPPAGSPPLRPAVTLPIFVRPPVLEPTPRPLPPVLAPLTTPVATPTPEPQPLPRVLVSQQPAPPPSASITPPPPAPIVEPSAPLSSTTAVPPTANSASVPTTPILKPVAPSASLLASPSKKLSPLPEPPRTVAPTSSLTASPAKKLLPRPSPTVSPPKTKLSSPAPAPSSVAALISDTKPPRIIKPKAETPPRSPALKPVAPPPPSPLKLPPPQIKAPDEDVTPKIPLEAEQKSVLFQKSVAAPQRENGNGDTIRSVGGQKPGIAAATVKEANDVAASTGTGNGIIAKKKVESGKAGVKVIMMAGENKGATMELTHPAKNRSYKIGNKDSSSSSDEGKHGREHKGHKGKAPTTASLPMATYTNSNVQGVINSILYNSSCTNRDPGVHFSLTRKPAEGAFPHMKENKD</sequence>
<dbReference type="EMBL" id="CM042882">
    <property type="protein sequence ID" value="KAI4383388.1"/>
    <property type="molecule type" value="Genomic_DNA"/>
</dbReference>
<proteinExistence type="predicted"/>
<reference evidence="2" key="1">
    <citation type="journal article" date="2023" name="Front. Plant Sci.">
        <title>Chromosomal-level genome assembly of Melastoma candidum provides insights into trichome evolution.</title>
        <authorList>
            <person name="Zhong Y."/>
            <person name="Wu W."/>
            <person name="Sun C."/>
            <person name="Zou P."/>
            <person name="Liu Y."/>
            <person name="Dai S."/>
            <person name="Zhou R."/>
        </authorList>
    </citation>
    <scope>NUCLEOTIDE SEQUENCE [LARGE SCALE GENOMIC DNA]</scope>
</reference>
<comment type="caution">
    <text evidence="1">The sequence shown here is derived from an EMBL/GenBank/DDBJ whole genome shotgun (WGS) entry which is preliminary data.</text>
</comment>
<accession>A0ACB9S182</accession>
<evidence type="ECO:0000313" key="2">
    <source>
        <dbReference type="Proteomes" id="UP001057402"/>
    </source>
</evidence>
<protein>
    <submittedName>
        <fullName evidence="1">Uncharacterized protein</fullName>
    </submittedName>
</protein>
<gene>
    <name evidence="1" type="ORF">MLD38_009230</name>
</gene>
<keyword evidence="2" id="KW-1185">Reference proteome</keyword>
<name>A0ACB9S182_9MYRT</name>